<protein>
    <submittedName>
        <fullName evidence="3">Ankyrin repeat</fullName>
    </submittedName>
</protein>
<comment type="caution">
    <text evidence="3">The sequence shown here is derived from an EMBL/GenBank/DDBJ whole genome shotgun (WGS) entry which is preliminary data.</text>
</comment>
<accession>A0A2P6TIF7</accession>
<dbReference type="Proteomes" id="UP000239899">
    <property type="component" value="Unassembled WGS sequence"/>
</dbReference>
<evidence type="ECO:0000256" key="1">
    <source>
        <dbReference type="PROSITE-ProRule" id="PRU00023"/>
    </source>
</evidence>
<evidence type="ECO:0000313" key="3">
    <source>
        <dbReference type="EMBL" id="PRW34070.1"/>
    </source>
</evidence>
<feature type="signal peptide" evidence="2">
    <location>
        <begin position="1"/>
        <end position="29"/>
    </location>
</feature>
<sequence length="462" mass="47682">MHAPAQGCAGALLAPPALLAALLSHDAEALAPHLAAAQDAQQGPLPLLHGIAACAEAAWAVEQAATAVPIPAAAGHVHRLYPHRRALKALVPLLGEAAFCQLMDPLGSCALSLAAALGHTATLKALLDAGADANPVEPSGRPMWHPLAAAAMAHDSGNVDSCGQPLVSEATAVEMCELLLACGADVAACLAAYGPACQWRRASWLLQLHSRAVQRLLLRELLRAVQRGRLHPNFELGSVLLLLTAQAGQVLRVPSSVHSGGQYPCPVLALLSTHATQGLDPLDPSSLAMAEALSAAGYRPATYCHALVLHLDSGHEQAQLVEAFEPAVHDAGLCVAGSGRYLWLAATNQTWHRANHASFPPAFRAATRELLLAAHRLATSGCGCCAAAASAAAPGQRRPGSACRDGATAISARSGGNVAPHLGHLPVHVLDEILQLAAHPLSTWAAAPWEAAACWLDGWDSV</sequence>
<feature type="chain" id="PRO_5015157805" evidence="2">
    <location>
        <begin position="30"/>
        <end position="462"/>
    </location>
</feature>
<dbReference type="Gene3D" id="1.25.40.20">
    <property type="entry name" value="Ankyrin repeat-containing domain"/>
    <property type="match status" value="1"/>
</dbReference>
<dbReference type="PROSITE" id="PS50088">
    <property type="entry name" value="ANK_REPEAT"/>
    <property type="match status" value="1"/>
</dbReference>
<evidence type="ECO:0000313" key="4">
    <source>
        <dbReference type="Proteomes" id="UP000239899"/>
    </source>
</evidence>
<dbReference type="AlphaFoldDB" id="A0A2P6TIF7"/>
<dbReference type="OrthoDB" id="10558660at2759"/>
<reference evidence="3 4" key="1">
    <citation type="journal article" date="2018" name="Plant J.">
        <title>Genome sequences of Chlorella sorokiniana UTEX 1602 and Micractinium conductrix SAG 241.80: implications to maltose excretion by a green alga.</title>
        <authorList>
            <person name="Arriola M.B."/>
            <person name="Velmurugan N."/>
            <person name="Zhang Y."/>
            <person name="Plunkett M.H."/>
            <person name="Hondzo H."/>
            <person name="Barney B.M."/>
        </authorList>
    </citation>
    <scope>NUCLEOTIDE SEQUENCE [LARGE SCALE GENOMIC DNA]</scope>
    <source>
        <strain evidence="4">UTEX 1602</strain>
    </source>
</reference>
<evidence type="ECO:0000256" key="2">
    <source>
        <dbReference type="SAM" id="SignalP"/>
    </source>
</evidence>
<keyword evidence="2" id="KW-0732">Signal</keyword>
<feature type="repeat" description="ANK" evidence="1">
    <location>
        <begin position="106"/>
        <end position="138"/>
    </location>
</feature>
<dbReference type="SUPFAM" id="SSF48403">
    <property type="entry name" value="Ankyrin repeat"/>
    <property type="match status" value="1"/>
</dbReference>
<proteinExistence type="predicted"/>
<dbReference type="InterPro" id="IPR036770">
    <property type="entry name" value="Ankyrin_rpt-contain_sf"/>
</dbReference>
<name>A0A2P6TIF7_CHLSO</name>
<keyword evidence="1" id="KW-0040">ANK repeat</keyword>
<dbReference type="InterPro" id="IPR002110">
    <property type="entry name" value="Ankyrin_rpt"/>
</dbReference>
<keyword evidence="4" id="KW-1185">Reference proteome</keyword>
<dbReference type="PROSITE" id="PS50297">
    <property type="entry name" value="ANK_REP_REGION"/>
    <property type="match status" value="1"/>
</dbReference>
<gene>
    <name evidence="3" type="ORF">C2E21_7410</name>
</gene>
<organism evidence="3 4">
    <name type="scientific">Chlorella sorokiniana</name>
    <name type="common">Freshwater green alga</name>
    <dbReference type="NCBI Taxonomy" id="3076"/>
    <lineage>
        <taxon>Eukaryota</taxon>
        <taxon>Viridiplantae</taxon>
        <taxon>Chlorophyta</taxon>
        <taxon>core chlorophytes</taxon>
        <taxon>Trebouxiophyceae</taxon>
        <taxon>Chlorellales</taxon>
        <taxon>Chlorellaceae</taxon>
        <taxon>Chlorella clade</taxon>
        <taxon>Chlorella</taxon>
    </lineage>
</organism>
<dbReference type="EMBL" id="LHPG02000015">
    <property type="protein sequence ID" value="PRW34070.1"/>
    <property type="molecule type" value="Genomic_DNA"/>
</dbReference>